<evidence type="ECO:0000313" key="1">
    <source>
        <dbReference type="EMBL" id="GBR73904.1"/>
    </source>
</evidence>
<dbReference type="Proteomes" id="UP000269352">
    <property type="component" value="Unassembled WGS sequence"/>
</dbReference>
<organism evidence="1 2">
    <name type="scientific">Termititenax aidoneus</name>
    <dbReference type="NCBI Taxonomy" id="2218524"/>
    <lineage>
        <taxon>Bacteria</taxon>
        <taxon>Bacillati</taxon>
        <taxon>Candidatus Margulisiibacteriota</taxon>
        <taxon>Candidatus Termititenacia</taxon>
        <taxon>Candidatus Termititenacales</taxon>
        <taxon>Candidatus Termititenacaceae</taxon>
        <taxon>Candidatus Termititenax</taxon>
    </lineage>
</organism>
<gene>
    <name evidence="1" type="ORF">NO1_1170</name>
</gene>
<sequence>MYRKVIQMQNSVIQALTKTVFSKQKVPVDGLA</sequence>
<reference evidence="1 2" key="1">
    <citation type="journal article" date="2019" name="ISME J.">
        <title>Genome analyses of uncultured TG2/ZB3 bacteria in 'Margulisbacteria' specifically attached to ectosymbiotic spirochetes of protists in the termite gut.</title>
        <authorList>
            <person name="Utami Y.D."/>
            <person name="Kuwahara H."/>
            <person name="Igai K."/>
            <person name="Murakami T."/>
            <person name="Sugaya K."/>
            <person name="Morikawa T."/>
            <person name="Nagura Y."/>
            <person name="Yuki M."/>
            <person name="Deevong P."/>
            <person name="Inoue T."/>
            <person name="Kihara K."/>
            <person name="Lo N."/>
            <person name="Yamada A."/>
            <person name="Ohkuma M."/>
            <person name="Hongoh Y."/>
        </authorList>
    </citation>
    <scope>NUCLEOTIDE SEQUENCE [LARGE SCALE GENOMIC DNA]</scope>
    <source>
        <strain evidence="1">NkOx7-01</strain>
    </source>
</reference>
<name>A0A388TC56_TERA1</name>
<keyword evidence="2" id="KW-1185">Reference proteome</keyword>
<comment type="caution">
    <text evidence="1">The sequence shown here is derived from an EMBL/GenBank/DDBJ whole genome shotgun (WGS) entry which is preliminary data.</text>
</comment>
<accession>A0A388TC56</accession>
<dbReference type="AlphaFoldDB" id="A0A388TC56"/>
<protein>
    <submittedName>
        <fullName evidence="1">Uncharacterized protein</fullName>
    </submittedName>
</protein>
<dbReference type="EMBL" id="BGZN01000023">
    <property type="protein sequence ID" value="GBR73904.1"/>
    <property type="molecule type" value="Genomic_DNA"/>
</dbReference>
<evidence type="ECO:0000313" key="2">
    <source>
        <dbReference type="Proteomes" id="UP000269352"/>
    </source>
</evidence>
<proteinExistence type="predicted"/>
<feature type="non-terminal residue" evidence="1">
    <location>
        <position position="32"/>
    </location>
</feature>